<accession>A0A2V1HXV5</accession>
<sequence length="163" mass="17044">MRRTIRAAATIILTAGLVLAGATAAFADHDAGIEGTDHCEYGGTLVGGPSTTLYTDLWTTKRVKGTLTVVCTFTGIPSLVPADQMGGWKPDWYAPTKPRLYTETVPCFPPGGELAGGTGPGGNGVPTADRTGVVFYRSTALLTCFWADDPTDDPGYWDASATP</sequence>
<reference evidence="2 3" key="1">
    <citation type="submission" date="2018-05" db="EMBL/GenBank/DDBJ databases">
        <title>Amnibacterium sp. M8JJ-5, whole genome shotgun sequence.</title>
        <authorList>
            <person name="Tuo L."/>
        </authorList>
    </citation>
    <scope>NUCLEOTIDE SEQUENCE [LARGE SCALE GENOMIC DNA]</scope>
    <source>
        <strain evidence="2 3">M8JJ-5</strain>
    </source>
</reference>
<organism evidence="2 3">
    <name type="scientific">Amnibacterium flavum</name>
    <dbReference type="NCBI Taxonomy" id="2173173"/>
    <lineage>
        <taxon>Bacteria</taxon>
        <taxon>Bacillati</taxon>
        <taxon>Actinomycetota</taxon>
        <taxon>Actinomycetes</taxon>
        <taxon>Micrococcales</taxon>
        <taxon>Microbacteriaceae</taxon>
        <taxon>Amnibacterium</taxon>
    </lineage>
</organism>
<dbReference type="AlphaFoldDB" id="A0A2V1HXV5"/>
<keyword evidence="3" id="KW-1185">Reference proteome</keyword>
<evidence type="ECO:0008006" key="4">
    <source>
        <dbReference type="Google" id="ProtNLM"/>
    </source>
</evidence>
<feature type="chain" id="PRO_5016004907" description="Ig-like domain-containing protein" evidence="1">
    <location>
        <begin position="28"/>
        <end position="163"/>
    </location>
</feature>
<comment type="caution">
    <text evidence="2">The sequence shown here is derived from an EMBL/GenBank/DDBJ whole genome shotgun (WGS) entry which is preliminary data.</text>
</comment>
<evidence type="ECO:0000313" key="3">
    <source>
        <dbReference type="Proteomes" id="UP000244893"/>
    </source>
</evidence>
<dbReference type="RefSeq" id="WP_116754942.1">
    <property type="nucleotide sequence ID" value="NZ_JBHUEX010000001.1"/>
</dbReference>
<dbReference type="OrthoDB" id="5071168at2"/>
<dbReference type="EMBL" id="QEOP01000001">
    <property type="protein sequence ID" value="PVZ95204.1"/>
    <property type="molecule type" value="Genomic_DNA"/>
</dbReference>
<feature type="signal peptide" evidence="1">
    <location>
        <begin position="1"/>
        <end position="27"/>
    </location>
</feature>
<evidence type="ECO:0000313" key="2">
    <source>
        <dbReference type="EMBL" id="PVZ95204.1"/>
    </source>
</evidence>
<protein>
    <recommendedName>
        <fullName evidence="4">Ig-like domain-containing protein</fullName>
    </recommendedName>
</protein>
<proteinExistence type="predicted"/>
<keyword evidence="1" id="KW-0732">Signal</keyword>
<name>A0A2V1HXV5_9MICO</name>
<dbReference type="Proteomes" id="UP000244893">
    <property type="component" value="Unassembled WGS sequence"/>
</dbReference>
<evidence type="ECO:0000256" key="1">
    <source>
        <dbReference type="SAM" id="SignalP"/>
    </source>
</evidence>
<gene>
    <name evidence="2" type="ORF">DDQ50_01355</name>
</gene>